<gene>
    <name evidence="1" type="ORF">BACUNI_03103</name>
</gene>
<reference evidence="1" key="2">
    <citation type="submission" date="2013-11" db="EMBL/GenBank/DDBJ databases">
        <title>Draft genome sequence of Bacteroides uniformis (ATCC 8492).</title>
        <authorList>
            <person name="Sudarsanam P."/>
            <person name="Ley R."/>
            <person name="Guruge J."/>
            <person name="Turnbaugh P.J."/>
            <person name="Mahowald M."/>
            <person name="Liep D."/>
            <person name="Gordon J."/>
        </authorList>
    </citation>
    <scope>NUCLEOTIDE SEQUENCE</scope>
    <source>
        <strain evidence="1">ATCC 8492</strain>
    </source>
</reference>
<proteinExistence type="predicted"/>
<dbReference type="EMBL" id="AAYH02000046">
    <property type="protein sequence ID" value="EDO53088.1"/>
    <property type="molecule type" value="Genomic_DNA"/>
</dbReference>
<reference evidence="1" key="1">
    <citation type="submission" date="2007-06" db="EMBL/GenBank/DDBJ databases">
        <authorList>
            <person name="Fulton L."/>
            <person name="Clifton S."/>
            <person name="Fulton B."/>
            <person name="Xu J."/>
            <person name="Minx P."/>
            <person name="Pepin K.H."/>
            <person name="Johnson M."/>
            <person name="Thiruvilangam P."/>
            <person name="Bhonagiri V."/>
            <person name="Nash W.E."/>
            <person name="Mardis E.R."/>
            <person name="Wilson R.K."/>
        </authorList>
    </citation>
    <scope>NUCLEOTIDE SEQUENCE [LARGE SCALE GENOMIC DNA]</scope>
    <source>
        <strain evidence="1">ATCC 8492</strain>
    </source>
</reference>
<protein>
    <submittedName>
        <fullName evidence="1">Uncharacterized protein</fullName>
    </submittedName>
</protein>
<keyword evidence="2" id="KW-1185">Reference proteome</keyword>
<accession>A0ABC9N8H2</accession>
<evidence type="ECO:0000313" key="2">
    <source>
        <dbReference type="Proteomes" id="UP000004110"/>
    </source>
</evidence>
<evidence type="ECO:0000313" key="1">
    <source>
        <dbReference type="EMBL" id="EDO53088.1"/>
    </source>
</evidence>
<organism evidence="1 2">
    <name type="scientific">Bacteroides uniformis (strain ATCC 8492 / DSM 6597 / CCUG 4942 / CIP 103695 / JCM 5828 / KCTC 5204 / NCTC 13054 / VPI 0061)</name>
    <dbReference type="NCBI Taxonomy" id="411479"/>
    <lineage>
        <taxon>Bacteria</taxon>
        <taxon>Pseudomonadati</taxon>
        <taxon>Bacteroidota</taxon>
        <taxon>Bacteroidia</taxon>
        <taxon>Bacteroidales</taxon>
        <taxon>Bacteroidaceae</taxon>
        <taxon>Bacteroides</taxon>
    </lineage>
</organism>
<dbReference type="Proteomes" id="UP000004110">
    <property type="component" value="Unassembled WGS sequence"/>
</dbReference>
<name>A0ABC9N8H2_BACUC</name>
<sequence>MFSKFTYSSRFSAFPAVITKEKGHSTHFFLFLRLGSGKP</sequence>
<comment type="caution">
    <text evidence="1">The sequence shown here is derived from an EMBL/GenBank/DDBJ whole genome shotgun (WGS) entry which is preliminary data.</text>
</comment>
<dbReference type="AlphaFoldDB" id="A0ABC9N8H2"/>